<keyword evidence="4" id="KW-0245">EGF-like domain</keyword>
<dbReference type="PROSITE" id="PS51125">
    <property type="entry name" value="NHL"/>
    <property type="match status" value="1"/>
</dbReference>
<comment type="caution">
    <text evidence="4">Lacks conserved residue(s) required for the propagation of feature annotation.</text>
</comment>
<dbReference type="PANTHER" id="PTHR14949">
    <property type="entry name" value="EGF-LIKE-DOMAIN, MULTIPLE 7, 8"/>
    <property type="match status" value="1"/>
</dbReference>
<keyword evidence="7" id="KW-1133">Transmembrane helix</keyword>
<dbReference type="Pfam" id="PF25024">
    <property type="entry name" value="EGF_TEN"/>
    <property type="match status" value="1"/>
</dbReference>
<feature type="disulfide bond" evidence="4">
    <location>
        <begin position="963"/>
        <end position="972"/>
    </location>
</feature>
<keyword evidence="1" id="KW-0732">Signal</keyword>
<accession>A0ABD3Q9H8</accession>
<evidence type="ECO:0000259" key="8">
    <source>
        <dbReference type="PROSITE" id="PS50026"/>
    </source>
</evidence>
<dbReference type="InterPro" id="IPR000742">
    <property type="entry name" value="EGF"/>
</dbReference>
<keyword evidence="3 4" id="KW-1015">Disulfide bond</keyword>
<feature type="disulfide bond" evidence="4">
    <location>
        <begin position="945"/>
        <end position="955"/>
    </location>
</feature>
<comment type="caution">
    <text evidence="9">The sequence shown here is derived from an EMBL/GenBank/DDBJ whole genome shotgun (WGS) entry which is preliminary data.</text>
</comment>
<dbReference type="Proteomes" id="UP001516023">
    <property type="component" value="Unassembled WGS sequence"/>
</dbReference>
<dbReference type="SUPFAM" id="SSF101898">
    <property type="entry name" value="NHL repeat"/>
    <property type="match status" value="1"/>
</dbReference>
<feature type="disulfide bond" evidence="4">
    <location>
        <begin position="1497"/>
        <end position="1507"/>
    </location>
</feature>
<keyword evidence="7" id="KW-0472">Membrane</keyword>
<feature type="transmembrane region" description="Helical" evidence="7">
    <location>
        <begin position="2066"/>
        <end position="2090"/>
    </location>
</feature>
<keyword evidence="7" id="KW-0812">Transmembrane</keyword>
<dbReference type="InterPro" id="IPR056822">
    <property type="entry name" value="TEN_NHL"/>
</dbReference>
<name>A0ABD3Q9H8_9STRA</name>
<feature type="disulfide bond" evidence="4">
    <location>
        <begin position="1515"/>
        <end position="1524"/>
    </location>
</feature>
<feature type="domain" description="EGF-like" evidence="8">
    <location>
        <begin position="1005"/>
        <end position="1037"/>
    </location>
</feature>
<feature type="non-terminal residue" evidence="9">
    <location>
        <position position="1"/>
    </location>
</feature>
<gene>
    <name evidence="9" type="ORF">HJC23_000721</name>
</gene>
<dbReference type="InterPro" id="IPR011042">
    <property type="entry name" value="6-blade_b-propeller_TolB-like"/>
</dbReference>
<dbReference type="PROSITE" id="PS00022">
    <property type="entry name" value="EGF_1"/>
    <property type="match status" value="6"/>
</dbReference>
<organism evidence="9 10">
    <name type="scientific">Cyclotella cryptica</name>
    <dbReference type="NCBI Taxonomy" id="29204"/>
    <lineage>
        <taxon>Eukaryota</taxon>
        <taxon>Sar</taxon>
        <taxon>Stramenopiles</taxon>
        <taxon>Ochrophyta</taxon>
        <taxon>Bacillariophyta</taxon>
        <taxon>Coscinodiscophyceae</taxon>
        <taxon>Thalassiosirophycidae</taxon>
        <taxon>Stephanodiscales</taxon>
        <taxon>Stephanodiscaceae</taxon>
        <taxon>Cyclotella</taxon>
    </lineage>
</organism>
<dbReference type="PANTHER" id="PTHR14949:SF56">
    <property type="entry name" value="EGF-LIKE-DOMAIN, MULTIPLE 7"/>
    <property type="match status" value="1"/>
</dbReference>
<evidence type="ECO:0000256" key="7">
    <source>
        <dbReference type="SAM" id="Phobius"/>
    </source>
</evidence>
<evidence type="ECO:0000256" key="5">
    <source>
        <dbReference type="PROSITE-ProRule" id="PRU00504"/>
    </source>
</evidence>
<dbReference type="EMBL" id="JABMIG020000058">
    <property type="protein sequence ID" value="KAL3796968.1"/>
    <property type="molecule type" value="Genomic_DNA"/>
</dbReference>
<evidence type="ECO:0000313" key="10">
    <source>
        <dbReference type="Proteomes" id="UP001516023"/>
    </source>
</evidence>
<dbReference type="InterPro" id="IPR050969">
    <property type="entry name" value="Dev_Signal_Modulators"/>
</dbReference>
<dbReference type="SMART" id="SM00181">
    <property type="entry name" value="EGF"/>
    <property type="match status" value="11"/>
</dbReference>
<feature type="domain" description="EGF-like" evidence="8">
    <location>
        <begin position="877"/>
        <end position="909"/>
    </location>
</feature>
<evidence type="ECO:0000256" key="2">
    <source>
        <dbReference type="ARBA" id="ARBA00022737"/>
    </source>
</evidence>
<sequence length="2127" mass="236262">PGMPQQLKLHNRQLTLPPSHQPTMKKLFLSLATLPATSFSMQMHRPWTTKHWCQSVIRPEWPFAYSKYANQTEETKGRVSTNQQDVRHECETRGVQSKCHVCEDFVCGIAMDQICHFQLQGVKWNEMSVNIPTVSDVPWAVNGKHRYDFGGSSTTHVCMYLSAKSPCQSSFGDDYSACELRCWGYGMTGENATVTSVTRMEGDADGKWPNHRVDSLQGVNSTPWEEPSPKIAWEYPKFGATSEVPKNPIPREDYALNPQGFVFTLAGSNNGEEGFVDGLESDASLDIRDNVHIILPRFRYPEGVAVDHDGYVYVADTGNHAIRVISPGGRVVTLAGTGTPGYKDGLASDGAQFSSPADVAVWRDWSWWPYENPIDPDSLLYRNGNGTLVLFVADTDNHRIRKISGDVSYGESGEKTWTNVFVECFSGRCGILSTNPEPGLADGDKGIARFDSPQGIAVSHDGKVFVADTNNHLVREIDRFGVVKTIAGSTTVAETNRNGRKFEGCREPCLTGDPGTSDGLSTDSHFIYPVDVALDPEASAVFVTDQHHIRKLDLIDRTVTTLAGGDIEGDRDGIGSESTFNNPASIAVTGDGVIYVADLTTCRIRRISNPSDFIPHVSCQDDLPSLTKPHSCSSYNIPSDEHGMTASPLEGYIHYNYLYRYVYDDKLGLDYIGRTLKDCVGSPPSSLLDVKSWNETIQDYPFNFNLVVDGLKTQVREDPNDGTRITVVCSSSCSDDFAQHDMIEVSMPGIEVNHFYSEAVSVCGAARKEGILTEGGSRIVDITIVSNDILNQSSGSLLESRQHFFASTSSGEMRVQTIAGAPARLRGDYCGYHDSFPAQSSKFRHPSGIAAFVNSSIDNTSRFMFIADRDNHAVRAMSAICTFICENGGQCISPDKCKCIEGWSGVDCTKPLCRNSCSSREICVAPNTCACIPGYGGEACLDATCAQDCKNGGYCSAPDTCTCSPGWFDSNCTTPVCRQTCGNGGNCTGPDICTCPSDWGGVDCRVPVCEQTCHNGGVCVAPKTCLCPPNFQGFDCSMPVCHQGFFVPYDELPEAIKSVATRKDWIEYRPCNYSAWCNATNGFDCSQRGQTYNTAIPLYGEEWRFKTGRRNHPDQCMMIELRKDVITQFQYLSSADNTSTMHFRYSPKLPYDWQSNNRLPWNAFDSPQSEITQPYTFSIDRQVALVAYVNVTQGLYMCANDGVCVHPDVCSCRKGWIGFDCRVPVCEQGYYEQELESFVKGVQSDGDFATFERFLDPRRPYNLDSSRNFSSNPNFEVWVEQFTNASSLARNLVLVNGSRYFDSGINKNLQGGYECSIRSVTRWENAEFVFDHPNYYSRYMDEKVEDDGSIYSDWNGMHYPPTHRKTARLIKHHYEYVSSNSTVNRAFVYTDVGHLLDGVWKVTGAKWTKGNCVVEFERRCEGALEQIKALVQDTDESYRPRISYDDNRSYIEGLISKEEVCVDRVVRGCFNNGTCIAPNKCECSPGWTGKDCNIPICENTCLHNGNCTHPNTCTCERGWSGDDCSIALCAQVCKNGGYCIAPDTCRCHQWMNTWRDESTAGVPLFKKPNGNPQMTGWTGYDCSTPICVQAERFRLNVDSKLAPLSDIVPLGGHKNRETECNEVRCPEFDEMLTQNDGKSFQSGCGWDVLETGCCFLSESGSFTCFRCLDLEIKDSNATCSHEFLKKWQFESIAMVPLSFRERGEIRMCGPDISPKISGGDIEDKSSVTVTSNLFLCNRIQWEQGDYIDDAGMGDVDGLGADFGLKEGRHTRVNFNNYVRSREDENIWITGPEIAGEGIFECYNYGSCIEPDTCSCKDGYGGFDCSTPLCRHQQDSGNTVGCQNGGVCVEKDDCHCIQRESLLWKVHSNVDRGLTGWTGTDCSMPMCIQGFYDPACNATEYAPGREGCYRCANGGLCISPDTCLCADGWTGYDCRKPICKAEATALIRSQLMTTDPVKIQIFENDPCGMRGFSSLRDDSPRGVCVMPNKCTCMCKGSHDDNLCRKLGGKFCQTAFHDPLFRRRNILAPNEVFGTRDCYSGYEGIVDENDMFGSCHLTIYEPSVFHRYTVVLVTTTFIGLICICAVLGCIWIKLTSLRTLRRKHRQQVRSKKDTGMTHSLGYGFRKKKE</sequence>
<reference evidence="9 10" key="1">
    <citation type="journal article" date="2020" name="G3 (Bethesda)">
        <title>Improved Reference Genome for Cyclotella cryptica CCMP332, a Model for Cell Wall Morphogenesis, Salinity Adaptation, and Lipid Production in Diatoms (Bacillariophyta).</title>
        <authorList>
            <person name="Roberts W.R."/>
            <person name="Downey K.M."/>
            <person name="Ruck E.C."/>
            <person name="Traller J.C."/>
            <person name="Alverson A.J."/>
        </authorList>
    </citation>
    <scope>NUCLEOTIDE SEQUENCE [LARGE SCALE GENOMIC DNA]</scope>
    <source>
        <strain evidence="9 10">CCMP332</strain>
    </source>
</reference>
<dbReference type="PROSITE" id="PS01186">
    <property type="entry name" value="EGF_2"/>
    <property type="match status" value="6"/>
</dbReference>
<feature type="repeat" description="NHL" evidence="5">
    <location>
        <begin position="298"/>
        <end position="328"/>
    </location>
</feature>
<dbReference type="Pfam" id="PF01436">
    <property type="entry name" value="NHL"/>
    <property type="match status" value="1"/>
</dbReference>
<dbReference type="InterPro" id="IPR001258">
    <property type="entry name" value="NHL_repeat"/>
</dbReference>
<dbReference type="Gene3D" id="2.10.25.10">
    <property type="entry name" value="Laminin"/>
    <property type="match status" value="7"/>
</dbReference>
<evidence type="ECO:0000256" key="1">
    <source>
        <dbReference type="ARBA" id="ARBA00022729"/>
    </source>
</evidence>
<feature type="region of interest" description="Disordered" evidence="6">
    <location>
        <begin position="202"/>
        <end position="225"/>
    </location>
</feature>
<dbReference type="Pfam" id="PF25021">
    <property type="entry name" value="TEN_NHL"/>
    <property type="match status" value="1"/>
</dbReference>
<proteinExistence type="predicted"/>
<feature type="domain" description="EGF-like" evidence="8">
    <location>
        <begin position="1493"/>
        <end position="1525"/>
    </location>
</feature>
<feature type="disulfide bond" evidence="4">
    <location>
        <begin position="1009"/>
        <end position="1019"/>
    </location>
</feature>
<evidence type="ECO:0000256" key="6">
    <source>
        <dbReference type="SAM" id="MobiDB-lite"/>
    </source>
</evidence>
<evidence type="ECO:0000256" key="3">
    <source>
        <dbReference type="ARBA" id="ARBA00023157"/>
    </source>
</evidence>
<feature type="compositionally biased region" description="Basic and acidic residues" evidence="6">
    <location>
        <begin position="202"/>
        <end position="214"/>
    </location>
</feature>
<keyword evidence="2" id="KW-0677">Repeat</keyword>
<keyword evidence="10" id="KW-1185">Reference proteome</keyword>
<dbReference type="PROSITE" id="PS50026">
    <property type="entry name" value="EGF_3"/>
    <property type="match status" value="4"/>
</dbReference>
<evidence type="ECO:0000256" key="4">
    <source>
        <dbReference type="PROSITE-ProRule" id="PRU00076"/>
    </source>
</evidence>
<feature type="disulfide bond" evidence="4">
    <location>
        <begin position="899"/>
        <end position="908"/>
    </location>
</feature>
<feature type="disulfide bond" evidence="4">
    <location>
        <begin position="1027"/>
        <end position="1036"/>
    </location>
</feature>
<feature type="disulfide bond" evidence="4">
    <location>
        <begin position="881"/>
        <end position="891"/>
    </location>
</feature>
<evidence type="ECO:0000313" key="9">
    <source>
        <dbReference type="EMBL" id="KAL3796968.1"/>
    </source>
</evidence>
<feature type="domain" description="EGF-like" evidence="8">
    <location>
        <begin position="941"/>
        <end position="973"/>
    </location>
</feature>
<protein>
    <recommendedName>
        <fullName evidence="8">EGF-like domain-containing protein</fullName>
    </recommendedName>
</protein>
<dbReference type="Gene3D" id="2.120.10.30">
    <property type="entry name" value="TolB, C-terminal domain"/>
    <property type="match status" value="4"/>
</dbReference>